<dbReference type="GeneID" id="81429303"/>
<dbReference type="InterPro" id="IPR038765">
    <property type="entry name" value="Papain-like_cys_pep_sf"/>
</dbReference>
<feature type="signal peptide" evidence="1">
    <location>
        <begin position="1"/>
        <end position="19"/>
    </location>
</feature>
<evidence type="ECO:0008006" key="4">
    <source>
        <dbReference type="Google" id="ProtNLM"/>
    </source>
</evidence>
<keyword evidence="3" id="KW-1185">Reference proteome</keyword>
<dbReference type="Gene3D" id="2.30.30.40">
    <property type="entry name" value="SH3 Domains"/>
    <property type="match status" value="1"/>
</dbReference>
<gene>
    <name evidence="2" type="ORF">N7482_008003</name>
</gene>
<accession>A0A9W9HUG4</accession>
<reference evidence="2" key="2">
    <citation type="journal article" date="2023" name="IMA Fungus">
        <title>Comparative genomic study of the Penicillium genus elucidates a diverse pangenome and 15 lateral gene transfer events.</title>
        <authorList>
            <person name="Petersen C."/>
            <person name="Sorensen T."/>
            <person name="Nielsen M.R."/>
            <person name="Sondergaard T.E."/>
            <person name="Sorensen J.L."/>
            <person name="Fitzpatrick D.A."/>
            <person name="Frisvad J.C."/>
            <person name="Nielsen K.L."/>
        </authorList>
    </citation>
    <scope>NUCLEOTIDE SEQUENCE</scope>
    <source>
        <strain evidence="2">IBT 26290</strain>
    </source>
</reference>
<protein>
    <recommendedName>
        <fullName evidence="4">NlpC/P60-like cell-wall peptidase</fullName>
    </recommendedName>
</protein>
<evidence type="ECO:0000313" key="3">
    <source>
        <dbReference type="Proteomes" id="UP001149163"/>
    </source>
</evidence>
<dbReference type="RefSeq" id="XP_056539892.1">
    <property type="nucleotide sequence ID" value="XM_056690127.1"/>
</dbReference>
<proteinExistence type="predicted"/>
<keyword evidence="1" id="KW-0732">Signal</keyword>
<evidence type="ECO:0000256" key="1">
    <source>
        <dbReference type="SAM" id="SignalP"/>
    </source>
</evidence>
<dbReference type="Gene3D" id="3.90.1720.10">
    <property type="entry name" value="endopeptidase domain like (from Nostoc punctiforme)"/>
    <property type="match status" value="1"/>
</dbReference>
<evidence type="ECO:0000313" key="2">
    <source>
        <dbReference type="EMBL" id="KAJ5156903.1"/>
    </source>
</evidence>
<sequence>MQLTSMALAVAAVFSMANAYAIDGDGVNCRTGPSTSDAVVTSYAKGHDVTITCQTHGEDIKGSTIWDKTSDGCYVTDYYVKTGSSGMVTKDCSGGSSGGGGSSSYEGKISRKEIISRGEFWVSRHIPYSMYAEYPDPTGRKYRTDCSGFVSMALHAYAPGYNTVSLPDIAKPISWDDLKPGDLVGTLGPGTGGAAGHVTLFHSWADSSKKEYNTLECRGTYGCVAYKRPVSWKDGSFTAKPYRYTHVVD</sequence>
<feature type="chain" id="PRO_5040749503" description="NlpC/P60-like cell-wall peptidase" evidence="1">
    <location>
        <begin position="20"/>
        <end position="249"/>
    </location>
</feature>
<dbReference type="EMBL" id="JAPQKN010000006">
    <property type="protein sequence ID" value="KAJ5156903.1"/>
    <property type="molecule type" value="Genomic_DNA"/>
</dbReference>
<dbReference type="Proteomes" id="UP001149163">
    <property type="component" value="Unassembled WGS sequence"/>
</dbReference>
<name>A0A9W9HUG4_9EURO</name>
<dbReference type="SUPFAM" id="SSF54001">
    <property type="entry name" value="Cysteine proteinases"/>
    <property type="match status" value="1"/>
</dbReference>
<reference evidence="2" key="1">
    <citation type="submission" date="2022-11" db="EMBL/GenBank/DDBJ databases">
        <authorList>
            <person name="Petersen C."/>
        </authorList>
    </citation>
    <scope>NUCLEOTIDE SEQUENCE</scope>
    <source>
        <strain evidence="2">IBT 26290</strain>
    </source>
</reference>
<dbReference type="AlphaFoldDB" id="A0A9W9HUG4"/>
<organism evidence="2 3">
    <name type="scientific">Penicillium canariense</name>
    <dbReference type="NCBI Taxonomy" id="189055"/>
    <lineage>
        <taxon>Eukaryota</taxon>
        <taxon>Fungi</taxon>
        <taxon>Dikarya</taxon>
        <taxon>Ascomycota</taxon>
        <taxon>Pezizomycotina</taxon>
        <taxon>Eurotiomycetes</taxon>
        <taxon>Eurotiomycetidae</taxon>
        <taxon>Eurotiales</taxon>
        <taxon>Aspergillaceae</taxon>
        <taxon>Penicillium</taxon>
    </lineage>
</organism>
<dbReference type="OrthoDB" id="5358886at2759"/>
<comment type="caution">
    <text evidence="2">The sequence shown here is derived from an EMBL/GenBank/DDBJ whole genome shotgun (WGS) entry which is preliminary data.</text>
</comment>